<reference evidence="4" key="2">
    <citation type="journal article" date="2019" name="Int. J. Syst. Evol. Microbiol.">
        <title>The Global Catalogue of Microorganisms (GCM) 10K type strain sequencing project: providing services to taxonomists for standard genome sequencing and annotation.</title>
        <authorList>
            <consortium name="The Broad Institute Genomics Platform"/>
            <consortium name="The Broad Institute Genome Sequencing Center for Infectious Disease"/>
            <person name="Wu L."/>
            <person name="Ma J."/>
        </authorList>
    </citation>
    <scope>NUCLEOTIDE SEQUENCE [LARGE SCALE GENOMIC DNA]</scope>
    <source>
        <strain evidence="4">CGMCC 1.15287</strain>
    </source>
</reference>
<accession>A0A7W6KAS1</accession>
<dbReference type="EMBL" id="BMHZ01000001">
    <property type="protein sequence ID" value="GGG93413.1"/>
    <property type="molecule type" value="Genomic_DNA"/>
</dbReference>
<evidence type="ECO:0000313" key="3">
    <source>
        <dbReference type="Proteomes" id="UP000532273"/>
    </source>
</evidence>
<sequence>MAQNTTNRQKLIERIIGVVKGEVFPPKPICILWDEDPESEENIYILNNRQVSYEHWKKFK</sequence>
<dbReference type="Proteomes" id="UP000642938">
    <property type="component" value="Unassembled WGS sequence"/>
</dbReference>
<comment type="caution">
    <text evidence="2">The sequence shown here is derived from an EMBL/GenBank/DDBJ whole genome shotgun (WGS) entry which is preliminary data.</text>
</comment>
<dbReference type="RefSeq" id="WP_183763771.1">
    <property type="nucleotide sequence ID" value="NZ_BMHZ01000001.1"/>
</dbReference>
<reference evidence="1" key="1">
    <citation type="journal article" date="2014" name="Int. J. Syst. Evol. Microbiol.">
        <title>Complete genome of a new Firmicutes species belonging to the dominant human colonic microbiota ('Ruminococcus bicirculans') reveals two chromosomes and a selective capacity to utilize plant glucans.</title>
        <authorList>
            <consortium name="NISC Comparative Sequencing Program"/>
            <person name="Wegmann U."/>
            <person name="Louis P."/>
            <person name="Goesmann A."/>
            <person name="Henrissat B."/>
            <person name="Duncan S.H."/>
            <person name="Flint H.J."/>
        </authorList>
    </citation>
    <scope>NUCLEOTIDE SEQUENCE</scope>
    <source>
        <strain evidence="1">CGMCC 1.15287</strain>
    </source>
</reference>
<evidence type="ECO:0000313" key="4">
    <source>
        <dbReference type="Proteomes" id="UP000642938"/>
    </source>
</evidence>
<reference evidence="2 3" key="3">
    <citation type="submission" date="2020-08" db="EMBL/GenBank/DDBJ databases">
        <title>Genomic Encyclopedia of Type Strains, Phase IV (KMG-IV): sequencing the most valuable type-strain genomes for metagenomic binning, comparative biology and taxonomic classification.</title>
        <authorList>
            <person name="Goeker M."/>
        </authorList>
    </citation>
    <scope>NUCLEOTIDE SEQUENCE [LARGE SCALE GENOMIC DNA]</scope>
    <source>
        <strain evidence="2 3">DSM 100774</strain>
    </source>
</reference>
<organism evidence="2 3">
    <name type="scientific">Pedobacter zeae</name>
    <dbReference type="NCBI Taxonomy" id="1737356"/>
    <lineage>
        <taxon>Bacteria</taxon>
        <taxon>Pseudomonadati</taxon>
        <taxon>Bacteroidota</taxon>
        <taxon>Sphingobacteriia</taxon>
        <taxon>Sphingobacteriales</taxon>
        <taxon>Sphingobacteriaceae</taxon>
        <taxon>Pedobacter</taxon>
    </lineage>
</organism>
<evidence type="ECO:0000313" key="2">
    <source>
        <dbReference type="EMBL" id="MBB4108343.1"/>
    </source>
</evidence>
<proteinExistence type="predicted"/>
<dbReference type="Proteomes" id="UP000532273">
    <property type="component" value="Unassembled WGS sequence"/>
</dbReference>
<evidence type="ECO:0000313" key="1">
    <source>
        <dbReference type="EMBL" id="GGG93413.1"/>
    </source>
</evidence>
<protein>
    <submittedName>
        <fullName evidence="2">Uncharacterized protein</fullName>
    </submittedName>
</protein>
<dbReference type="EMBL" id="JACIEF010000002">
    <property type="protein sequence ID" value="MBB4108343.1"/>
    <property type="molecule type" value="Genomic_DNA"/>
</dbReference>
<keyword evidence="4" id="KW-1185">Reference proteome</keyword>
<dbReference type="AlphaFoldDB" id="A0A7W6KAS1"/>
<name>A0A7W6KAS1_9SPHI</name>
<reference evidence="1" key="4">
    <citation type="submission" date="2024-05" db="EMBL/GenBank/DDBJ databases">
        <authorList>
            <person name="Sun Q."/>
            <person name="Zhou Y."/>
        </authorList>
    </citation>
    <scope>NUCLEOTIDE SEQUENCE</scope>
    <source>
        <strain evidence="1">CGMCC 1.15287</strain>
    </source>
</reference>
<gene>
    <name evidence="1" type="ORF">GCM10007422_03300</name>
    <name evidence="2" type="ORF">GGQ60_002324</name>
</gene>